<evidence type="ECO:0000256" key="2">
    <source>
        <dbReference type="SAM" id="Phobius"/>
    </source>
</evidence>
<dbReference type="EMBL" id="CADCUT010000235">
    <property type="protein sequence ID" value="CAA9440691.1"/>
    <property type="molecule type" value="Genomic_DNA"/>
</dbReference>
<keyword evidence="2" id="KW-1133">Transmembrane helix</keyword>
<evidence type="ECO:0000313" key="3">
    <source>
        <dbReference type="EMBL" id="CAA9440691.1"/>
    </source>
</evidence>
<feature type="compositionally biased region" description="Basic and acidic residues" evidence="1">
    <location>
        <begin position="150"/>
        <end position="168"/>
    </location>
</feature>
<organism evidence="3">
    <name type="scientific">uncultured Rubrobacteraceae bacterium</name>
    <dbReference type="NCBI Taxonomy" id="349277"/>
    <lineage>
        <taxon>Bacteria</taxon>
        <taxon>Bacillati</taxon>
        <taxon>Actinomycetota</taxon>
        <taxon>Rubrobacteria</taxon>
        <taxon>Rubrobacterales</taxon>
        <taxon>Rubrobacteraceae</taxon>
        <taxon>environmental samples</taxon>
    </lineage>
</organism>
<reference evidence="3" key="1">
    <citation type="submission" date="2020-02" db="EMBL/GenBank/DDBJ databases">
        <authorList>
            <person name="Meier V. D."/>
        </authorList>
    </citation>
    <scope>NUCLEOTIDE SEQUENCE</scope>
    <source>
        <strain evidence="3">AVDCRST_MAG03</strain>
    </source>
</reference>
<feature type="compositionally biased region" description="Basic and acidic residues" evidence="1">
    <location>
        <begin position="131"/>
        <end position="140"/>
    </location>
</feature>
<accession>A0A6J4QDI2</accession>
<sequence>MTEQTQRLKKALEGCAERGISPTPGPWAQIEGRLEARVAAPVRRTRRFVPKTRAGLALAAALVVLFGMGACAGFPLVYDVFQEALPGSSTGRDVGTEIGQEQAADGAKVTLEYAYADAGFVVVGYTVQDTREDQASEGHPSELSPLQIDDTGRTPAEEEAELPPRVDLTDGTGQDFDLIQGSATYSADDPGDLAQPKPNVAVFAPSDRLETGEKHKFRLKVALEEQPIFPPGWQGEIEAPRDGWDRIGPIAFDFEVPVRPVPVVEVGQKETVGGVTLNLERVLNSPGKPQAIVCFEPPNDDYEWRPSTAPTGFQTQEPLPVDPLKDDCWSLTIEAPVEGPSSVKVTEIFGSPRTEKAKQEYDGEKEIKGPWTFEFAVPER</sequence>
<protein>
    <recommendedName>
        <fullName evidence="4">DUF4179 domain-containing protein</fullName>
    </recommendedName>
</protein>
<feature type="region of interest" description="Disordered" evidence="1">
    <location>
        <begin position="131"/>
        <end position="172"/>
    </location>
</feature>
<keyword evidence="2" id="KW-0472">Membrane</keyword>
<dbReference type="AlphaFoldDB" id="A0A6J4QDI2"/>
<gene>
    <name evidence="3" type="ORF">AVDCRST_MAG03-3978</name>
</gene>
<proteinExistence type="predicted"/>
<evidence type="ECO:0000256" key="1">
    <source>
        <dbReference type="SAM" id="MobiDB-lite"/>
    </source>
</evidence>
<name>A0A6J4QDI2_9ACTN</name>
<feature type="transmembrane region" description="Helical" evidence="2">
    <location>
        <begin position="54"/>
        <end position="78"/>
    </location>
</feature>
<evidence type="ECO:0008006" key="4">
    <source>
        <dbReference type="Google" id="ProtNLM"/>
    </source>
</evidence>
<keyword evidence="2" id="KW-0812">Transmembrane</keyword>